<sequence length="185" mass="20769">MAAKNVGRKGGLSMRCKKSCAKVAKICFGDGVRMVQFLKVAAFLVSGFLVSPPAAAGDFGDWYEPERGTQERRDLMDAVRPIAEWQLGAPVQFVVTELRVYEDIAFAMLTAQRPGGGDIDLDTSPLAWRVELNVDYMDGARYDVLYRKSGNMWVAVEWSLGATDAWWAWEHTCEAFYEVIPEWCQ</sequence>
<organism evidence="1 2">
    <name type="scientific">Shimia haliotis</name>
    <dbReference type="NCBI Taxonomy" id="1280847"/>
    <lineage>
        <taxon>Bacteria</taxon>
        <taxon>Pseudomonadati</taxon>
        <taxon>Pseudomonadota</taxon>
        <taxon>Alphaproteobacteria</taxon>
        <taxon>Rhodobacterales</taxon>
        <taxon>Roseobacteraceae</taxon>
    </lineage>
</organism>
<evidence type="ECO:0000313" key="1">
    <source>
        <dbReference type="EMBL" id="SFL23408.1"/>
    </source>
</evidence>
<proteinExistence type="predicted"/>
<protein>
    <submittedName>
        <fullName evidence="1">Uncharacterized protein</fullName>
    </submittedName>
</protein>
<dbReference type="AlphaFoldDB" id="A0A1I4FZU3"/>
<reference evidence="2" key="1">
    <citation type="submission" date="2016-10" db="EMBL/GenBank/DDBJ databases">
        <authorList>
            <person name="Varghese N."/>
            <person name="Submissions S."/>
        </authorList>
    </citation>
    <scope>NUCLEOTIDE SEQUENCE [LARGE SCALE GENOMIC DNA]</scope>
    <source>
        <strain evidence="2">DSM 28453</strain>
    </source>
</reference>
<keyword evidence="2" id="KW-1185">Reference proteome</keyword>
<evidence type="ECO:0000313" key="2">
    <source>
        <dbReference type="Proteomes" id="UP000198851"/>
    </source>
</evidence>
<name>A0A1I4FZU3_9RHOB</name>
<dbReference type="Proteomes" id="UP000198851">
    <property type="component" value="Unassembled WGS sequence"/>
</dbReference>
<gene>
    <name evidence="1" type="ORF">SAMN04488036_10786</name>
</gene>
<dbReference type="EMBL" id="FOSZ01000007">
    <property type="protein sequence ID" value="SFL23408.1"/>
    <property type="molecule type" value="Genomic_DNA"/>
</dbReference>
<accession>A0A1I4FZU3</accession>
<dbReference type="STRING" id="1280847.SAMN04488036_10786"/>